<comment type="caution">
    <text evidence="2">The sequence shown here is derived from an EMBL/GenBank/DDBJ whole genome shotgun (WGS) entry which is preliminary data.</text>
</comment>
<keyword evidence="1" id="KW-1133">Transmembrane helix</keyword>
<dbReference type="RefSeq" id="WP_052129891.1">
    <property type="nucleotide sequence ID" value="NZ_AVCY01000023.1"/>
</dbReference>
<dbReference type="EMBL" id="JPVO01000033">
    <property type="protein sequence ID" value="KGR78101.1"/>
    <property type="molecule type" value="Genomic_DNA"/>
</dbReference>
<name>A0A0A3HZS5_9BACL</name>
<keyword evidence="1" id="KW-0472">Membrane</keyword>
<keyword evidence="1" id="KW-0812">Transmembrane</keyword>
<proteinExistence type="predicted"/>
<evidence type="ECO:0000256" key="1">
    <source>
        <dbReference type="SAM" id="Phobius"/>
    </source>
</evidence>
<evidence type="ECO:0000313" key="2">
    <source>
        <dbReference type="EMBL" id="KGR78101.1"/>
    </source>
</evidence>
<sequence length="126" mass="14521">MQLNRLVMQYQGKNGKPGYRMATFDIDVIAKSTGGLAPTILYFHDNQDVTDDIRSLRFGVDSPYTYIDDYEQFQNMLYKKEQQALTTLYDTISIRPKNMSTSKQVLWSFGVLLLMTIPLLVAIILR</sequence>
<feature type="transmembrane region" description="Helical" evidence="1">
    <location>
        <begin position="105"/>
        <end position="125"/>
    </location>
</feature>
<accession>A0A0A3HZS5</accession>
<organism evidence="2 3">
    <name type="scientific">Ureibacillus sinduriensis BLB-1 = JCM 15800</name>
    <dbReference type="NCBI Taxonomy" id="1384057"/>
    <lineage>
        <taxon>Bacteria</taxon>
        <taxon>Bacillati</taxon>
        <taxon>Bacillota</taxon>
        <taxon>Bacilli</taxon>
        <taxon>Bacillales</taxon>
        <taxon>Caryophanaceae</taxon>
        <taxon>Ureibacillus</taxon>
    </lineage>
</organism>
<gene>
    <name evidence="2" type="ORF">CD33_01655</name>
</gene>
<reference evidence="2 3" key="1">
    <citation type="submission" date="2014-02" db="EMBL/GenBank/DDBJ databases">
        <title>Draft genome sequence of Lysinibacillus sinduriensis JCM 15800.</title>
        <authorList>
            <person name="Zhang F."/>
            <person name="Wang G."/>
            <person name="Zhang L."/>
        </authorList>
    </citation>
    <scope>NUCLEOTIDE SEQUENCE [LARGE SCALE GENOMIC DNA]</scope>
    <source>
        <strain evidence="2 3">JCM 15800</strain>
    </source>
</reference>
<keyword evidence="3" id="KW-1185">Reference proteome</keyword>
<protein>
    <submittedName>
        <fullName evidence="2">Sodium:proton antiporter</fullName>
    </submittedName>
</protein>
<dbReference type="Proteomes" id="UP000030408">
    <property type="component" value="Unassembled WGS sequence"/>
</dbReference>
<dbReference type="eggNOG" id="ENOG5033XQJ">
    <property type="taxonomic scope" value="Bacteria"/>
</dbReference>
<dbReference type="OrthoDB" id="2452620at2"/>
<evidence type="ECO:0000313" key="3">
    <source>
        <dbReference type="Proteomes" id="UP000030408"/>
    </source>
</evidence>
<dbReference type="AlphaFoldDB" id="A0A0A3HZS5"/>